<keyword evidence="2" id="KW-1185">Reference proteome</keyword>
<dbReference type="Proteomes" id="UP000594638">
    <property type="component" value="Unassembled WGS sequence"/>
</dbReference>
<accession>A0A8S0UWH3</accession>
<dbReference type="Gramene" id="OE9A044706T1">
    <property type="protein sequence ID" value="OE9A044706C1"/>
    <property type="gene ID" value="OE9A044706"/>
</dbReference>
<dbReference type="PANTHER" id="PTHR47303:SF1">
    <property type="entry name" value="NF-KAPPA-B INHIBITOR BETA"/>
    <property type="match status" value="1"/>
</dbReference>
<dbReference type="AlphaFoldDB" id="A0A8S0UWH3"/>
<dbReference type="SMART" id="SM00248">
    <property type="entry name" value="ANK"/>
    <property type="match status" value="3"/>
</dbReference>
<evidence type="ECO:0000313" key="2">
    <source>
        <dbReference type="Proteomes" id="UP000594638"/>
    </source>
</evidence>
<dbReference type="InterPro" id="IPR002110">
    <property type="entry name" value="Ankyrin_rpt"/>
</dbReference>
<dbReference type="Gene3D" id="1.25.40.20">
    <property type="entry name" value="Ankyrin repeat-containing domain"/>
    <property type="match status" value="1"/>
</dbReference>
<dbReference type="EMBL" id="CACTIH010009125">
    <property type="protein sequence ID" value="CAA3025086.1"/>
    <property type="molecule type" value="Genomic_DNA"/>
</dbReference>
<evidence type="ECO:0000313" key="1">
    <source>
        <dbReference type="EMBL" id="CAA3025086.1"/>
    </source>
</evidence>
<dbReference type="OrthoDB" id="1925304at2759"/>
<sequence length="226" mass="25382">MELIVSRFQGRNGLDRPKGVQEARNALMNGNWNDVERFFHQHDEEAFKFKLTASGETALHVAIKGRRHRQGFFFIRKLIEIYPSDLLAEMDNSGNTALHAVAQLGNVKTACLLVNKSRILLSLLNNDQLLPIQVAANRGRKEMTSYLLTISMTDEFNSSLLNGAHGARVLQSLVNARYCDLALKLLESNPKLAWEDICPLELMAEDPSVFPSGTYFGIWESLICTC</sequence>
<proteinExistence type="predicted"/>
<reference evidence="1 2" key="1">
    <citation type="submission" date="2019-12" db="EMBL/GenBank/DDBJ databases">
        <authorList>
            <person name="Alioto T."/>
            <person name="Alioto T."/>
            <person name="Gomez Garrido J."/>
        </authorList>
    </citation>
    <scope>NUCLEOTIDE SEQUENCE [LARGE SCALE GENOMIC DNA]</scope>
</reference>
<comment type="caution">
    <text evidence="1">The sequence shown here is derived from an EMBL/GenBank/DDBJ whole genome shotgun (WGS) entry which is preliminary data.</text>
</comment>
<dbReference type="Pfam" id="PF12796">
    <property type="entry name" value="Ank_2"/>
    <property type="match status" value="1"/>
</dbReference>
<gene>
    <name evidence="1" type="ORF">OLEA9_A044706</name>
</gene>
<dbReference type="PANTHER" id="PTHR47303">
    <property type="match status" value="1"/>
</dbReference>
<dbReference type="InterPro" id="IPR036770">
    <property type="entry name" value="Ankyrin_rpt-contain_sf"/>
</dbReference>
<protein>
    <submittedName>
        <fullName evidence="1">ACCELERATED CELL DEATH 6-like</fullName>
    </submittedName>
</protein>
<dbReference type="SUPFAM" id="SSF48403">
    <property type="entry name" value="Ankyrin repeat"/>
    <property type="match status" value="1"/>
</dbReference>
<name>A0A8S0UWH3_OLEEU</name>
<organism evidence="1 2">
    <name type="scientific">Olea europaea subsp. europaea</name>
    <dbReference type="NCBI Taxonomy" id="158383"/>
    <lineage>
        <taxon>Eukaryota</taxon>
        <taxon>Viridiplantae</taxon>
        <taxon>Streptophyta</taxon>
        <taxon>Embryophyta</taxon>
        <taxon>Tracheophyta</taxon>
        <taxon>Spermatophyta</taxon>
        <taxon>Magnoliopsida</taxon>
        <taxon>eudicotyledons</taxon>
        <taxon>Gunneridae</taxon>
        <taxon>Pentapetalae</taxon>
        <taxon>asterids</taxon>
        <taxon>lamiids</taxon>
        <taxon>Lamiales</taxon>
        <taxon>Oleaceae</taxon>
        <taxon>Oleeae</taxon>
        <taxon>Olea</taxon>
    </lineage>
</organism>